<feature type="transmembrane region" description="Helical" evidence="1">
    <location>
        <begin position="143"/>
        <end position="162"/>
    </location>
</feature>
<evidence type="ECO:0000313" key="3">
    <source>
        <dbReference type="Proteomes" id="UP000515917"/>
    </source>
</evidence>
<keyword evidence="1" id="KW-0812">Transmembrane</keyword>
<sequence>MDEAEKARVYAMLQMGEHQTSLVTKALVDLGEERRALAQVFEEGKLSQALHLEQVRQVVGGMAKTSEQIQKAAERAIPAIKLAAADAVGEAVAESMTGVNSTALDAMRAATQPFLSRLEGATAGAEGAAKQLEDSSAWFSWKWLALTAAACAGVLLVCWLLFRGLVWWEGSNITELREQRSALLDQIAQDQITANALEKRVHGVRFVGAKDGDFIIAPRGFEAITCVGGVQCIKLK</sequence>
<protein>
    <submittedName>
        <fullName evidence="2">Uncharacterized protein</fullName>
    </submittedName>
</protein>
<keyword evidence="1" id="KW-0472">Membrane</keyword>
<name>A0A7G3GEG1_9NEIS</name>
<reference evidence="2 3" key="1">
    <citation type="submission" date="2018-01" db="EMBL/GenBank/DDBJ databases">
        <title>Genome sequence of Iodobacter sp. strain PCH194 isolated from Indian Trans-Himalaya.</title>
        <authorList>
            <person name="Kumar V."/>
            <person name="Thakur V."/>
            <person name="Kumar S."/>
            <person name="Singh D."/>
        </authorList>
    </citation>
    <scope>NUCLEOTIDE SEQUENCE [LARGE SCALE GENOMIC DNA]</scope>
    <source>
        <strain evidence="2 3">PCH194</strain>
        <plasmid evidence="2 3">pl3</plasmid>
    </source>
</reference>
<evidence type="ECO:0000256" key="1">
    <source>
        <dbReference type="SAM" id="Phobius"/>
    </source>
</evidence>
<dbReference type="Proteomes" id="UP000515917">
    <property type="component" value="Plasmid pl3"/>
</dbReference>
<gene>
    <name evidence="2" type="ORF">C1H71_20790</name>
</gene>
<dbReference type="KEGG" id="ifl:C1H71_20790"/>
<accession>A0A7G3GEG1</accession>
<dbReference type="AlphaFoldDB" id="A0A7G3GEG1"/>
<geneLocation type="plasmid" evidence="2 3">
    <name>pl3</name>
</geneLocation>
<keyword evidence="2" id="KW-0614">Plasmid</keyword>
<dbReference type="GeneID" id="39458651"/>
<keyword evidence="3" id="KW-1185">Reference proteome</keyword>
<organism evidence="2 3">
    <name type="scientific">Iodobacter fluviatilis</name>
    <dbReference type="NCBI Taxonomy" id="537"/>
    <lineage>
        <taxon>Bacteria</taxon>
        <taxon>Pseudomonadati</taxon>
        <taxon>Pseudomonadota</taxon>
        <taxon>Betaproteobacteria</taxon>
        <taxon>Neisseriales</taxon>
        <taxon>Chitinibacteraceae</taxon>
        <taxon>Iodobacter</taxon>
    </lineage>
</organism>
<dbReference type="EMBL" id="CP025784">
    <property type="protein sequence ID" value="QBC45980.1"/>
    <property type="molecule type" value="Genomic_DNA"/>
</dbReference>
<keyword evidence="1" id="KW-1133">Transmembrane helix</keyword>
<evidence type="ECO:0000313" key="2">
    <source>
        <dbReference type="EMBL" id="QBC45980.1"/>
    </source>
</evidence>
<proteinExistence type="predicted"/>
<dbReference type="RefSeq" id="WP_130108435.1">
    <property type="nucleotide sequence ID" value="NZ_CP025784.1"/>
</dbReference>